<dbReference type="PATRIC" id="fig|1140003.3.peg.194"/>
<proteinExistence type="inferred from homology"/>
<feature type="domain" description="GIY-YIG" evidence="2">
    <location>
        <begin position="7"/>
        <end position="84"/>
    </location>
</feature>
<keyword evidence="4" id="KW-1185">Reference proteome</keyword>
<gene>
    <name evidence="3" type="ORF">I573_00196</name>
</gene>
<comment type="caution">
    <text evidence="3">The sequence shown here is derived from an EMBL/GenBank/DDBJ whole genome shotgun (WGS) entry which is preliminary data.</text>
</comment>
<dbReference type="Proteomes" id="UP000015961">
    <property type="component" value="Unassembled WGS sequence"/>
</dbReference>
<accession>S0LGG6</accession>
<protein>
    <submittedName>
        <fullName evidence="3">GIY-YIG nuclease superfamily protein</fullName>
    </submittedName>
</protein>
<dbReference type="CDD" id="cd10456">
    <property type="entry name" value="GIY-YIG_UPF0213"/>
    <property type="match status" value="1"/>
</dbReference>
<dbReference type="EMBL" id="ASWO01000001">
    <property type="protein sequence ID" value="EOT87140.1"/>
    <property type="molecule type" value="Genomic_DNA"/>
</dbReference>
<evidence type="ECO:0000313" key="4">
    <source>
        <dbReference type="Proteomes" id="UP000015961"/>
    </source>
</evidence>
<dbReference type="PANTHER" id="PTHR34477">
    <property type="entry name" value="UPF0213 PROTEIN YHBQ"/>
    <property type="match status" value="1"/>
</dbReference>
<dbReference type="InterPro" id="IPR050190">
    <property type="entry name" value="UPF0213_domain"/>
</dbReference>
<dbReference type="PROSITE" id="PS50164">
    <property type="entry name" value="GIY_YIG"/>
    <property type="match status" value="1"/>
</dbReference>
<dbReference type="InterPro" id="IPR035901">
    <property type="entry name" value="GIY-YIG_endonuc_sf"/>
</dbReference>
<evidence type="ECO:0000256" key="1">
    <source>
        <dbReference type="ARBA" id="ARBA00007435"/>
    </source>
</evidence>
<dbReference type="Gene3D" id="3.40.1440.10">
    <property type="entry name" value="GIY-YIG endonuclease"/>
    <property type="match status" value="1"/>
</dbReference>
<dbReference type="eggNOG" id="COG2827">
    <property type="taxonomic scope" value="Bacteria"/>
</dbReference>
<reference evidence="3 4" key="1">
    <citation type="submission" date="2013-03" db="EMBL/GenBank/DDBJ databases">
        <title>The Genome Sequence of Enterococcus sulfureus ATCC_49903 (PacBio/Illumina hybrid assembly).</title>
        <authorList>
            <consortium name="The Broad Institute Genomics Platform"/>
            <consortium name="The Broad Institute Genome Sequencing Center for Infectious Disease"/>
            <person name="Earl A."/>
            <person name="Russ C."/>
            <person name="Gilmore M."/>
            <person name="Surin D."/>
            <person name="Walker B."/>
            <person name="Young S."/>
            <person name="Zeng Q."/>
            <person name="Gargeya S."/>
            <person name="Fitzgerald M."/>
            <person name="Haas B."/>
            <person name="Abouelleil A."/>
            <person name="Allen A.W."/>
            <person name="Alvarado L."/>
            <person name="Arachchi H.M."/>
            <person name="Berlin A.M."/>
            <person name="Chapman S.B."/>
            <person name="Gainer-Dewar J."/>
            <person name="Goldberg J."/>
            <person name="Griggs A."/>
            <person name="Gujja S."/>
            <person name="Hansen M."/>
            <person name="Howarth C."/>
            <person name="Imamovic A."/>
            <person name="Ireland A."/>
            <person name="Larimer J."/>
            <person name="McCowan C."/>
            <person name="Murphy C."/>
            <person name="Pearson M."/>
            <person name="Poon T.W."/>
            <person name="Priest M."/>
            <person name="Roberts A."/>
            <person name="Saif S."/>
            <person name="Shea T."/>
            <person name="Sisk P."/>
            <person name="Sykes S."/>
            <person name="Wortman J."/>
            <person name="Nusbaum C."/>
            <person name="Birren B."/>
        </authorList>
    </citation>
    <scope>NUCLEOTIDE SEQUENCE [LARGE SCALE GENOMIC DNA]</scope>
    <source>
        <strain evidence="3 4">ATCC 49903</strain>
    </source>
</reference>
<dbReference type="InterPro" id="IPR000305">
    <property type="entry name" value="GIY-YIG_endonuc"/>
</dbReference>
<organism evidence="3 4">
    <name type="scientific">Enterococcus sulfureus ATCC 49903</name>
    <dbReference type="NCBI Taxonomy" id="1140003"/>
    <lineage>
        <taxon>Bacteria</taxon>
        <taxon>Bacillati</taxon>
        <taxon>Bacillota</taxon>
        <taxon>Bacilli</taxon>
        <taxon>Lactobacillales</taxon>
        <taxon>Enterococcaceae</taxon>
        <taxon>Enterococcus</taxon>
    </lineage>
</organism>
<dbReference type="AlphaFoldDB" id="S0LGG6"/>
<dbReference type="PANTHER" id="PTHR34477:SF1">
    <property type="entry name" value="UPF0213 PROTEIN YHBQ"/>
    <property type="match status" value="1"/>
</dbReference>
<comment type="similarity">
    <text evidence="1">Belongs to the UPF0213 family.</text>
</comment>
<dbReference type="SUPFAM" id="SSF82771">
    <property type="entry name" value="GIY-YIG endonuclease"/>
    <property type="match status" value="1"/>
</dbReference>
<dbReference type="Pfam" id="PF01541">
    <property type="entry name" value="GIY-YIG"/>
    <property type="match status" value="1"/>
</dbReference>
<evidence type="ECO:0000313" key="3">
    <source>
        <dbReference type="EMBL" id="EOT87140.1"/>
    </source>
</evidence>
<evidence type="ECO:0000259" key="2">
    <source>
        <dbReference type="PROSITE" id="PS50164"/>
    </source>
</evidence>
<sequence length="95" mass="11266">MVQQMSNLHYFYVLRCKDNSFYAGYTIEPARRLLEHNEGRGAKYTRLASRRPLDMIHLEQFDTRSLAMKAEAAFKRLTRKQKEQYLQKTVSLPIP</sequence>
<dbReference type="OrthoDB" id="9807770at2"/>
<dbReference type="STRING" id="1140003.OMY_00197"/>
<name>S0LGG6_9ENTE</name>